<evidence type="ECO:0000256" key="2">
    <source>
        <dbReference type="ARBA" id="ARBA00022723"/>
    </source>
</evidence>
<dbReference type="EMBL" id="CP063310">
    <property type="protein sequence ID" value="QOS67516.1"/>
    <property type="molecule type" value="Genomic_DNA"/>
</dbReference>
<keyword evidence="3" id="KW-0732">Signal</keyword>
<evidence type="ECO:0000313" key="8">
    <source>
        <dbReference type="Proteomes" id="UP000478463"/>
    </source>
</evidence>
<keyword evidence="4" id="KW-0560">Oxidoreductase</keyword>
<dbReference type="InterPro" id="IPR006657">
    <property type="entry name" value="MoPterin_dinucl-bd_dom"/>
</dbReference>
<proteinExistence type="inferred from homology"/>
<dbReference type="Gene3D" id="2.40.40.20">
    <property type="match status" value="1"/>
</dbReference>
<dbReference type="Pfam" id="PF00384">
    <property type="entry name" value="Molybdopterin"/>
    <property type="match status" value="1"/>
</dbReference>
<dbReference type="GO" id="GO:0051536">
    <property type="term" value="F:iron-sulfur cluster binding"/>
    <property type="evidence" value="ECO:0007669"/>
    <property type="project" value="UniProtKB-KW"/>
</dbReference>
<comment type="similarity">
    <text evidence="1">Belongs to the prokaryotic molybdopterin-containing oxidoreductase family.</text>
</comment>
<dbReference type="GO" id="GO:0046872">
    <property type="term" value="F:metal ion binding"/>
    <property type="evidence" value="ECO:0007669"/>
    <property type="project" value="UniProtKB-KW"/>
</dbReference>
<gene>
    <name evidence="7" type="ORF">GS424_013460</name>
</gene>
<organism evidence="7 8">
    <name type="scientific">Eggerthella guodeyinii</name>
    <dbReference type="NCBI Taxonomy" id="2690837"/>
    <lineage>
        <taxon>Bacteria</taxon>
        <taxon>Bacillati</taxon>
        <taxon>Actinomycetota</taxon>
        <taxon>Coriobacteriia</taxon>
        <taxon>Eggerthellales</taxon>
        <taxon>Eggerthellaceae</taxon>
        <taxon>Eggerthella</taxon>
    </lineage>
</organism>
<dbReference type="PANTHER" id="PTHR43742:SF6">
    <property type="entry name" value="OXIDOREDUCTASE YYAE-RELATED"/>
    <property type="match status" value="1"/>
</dbReference>
<dbReference type="InterPro" id="IPR006963">
    <property type="entry name" value="Mopterin_OxRdtase_4Fe-4S_dom"/>
</dbReference>
<dbReference type="Pfam" id="PF01568">
    <property type="entry name" value="Molydop_binding"/>
    <property type="match status" value="1"/>
</dbReference>
<accession>A0A6L7IT62</accession>
<keyword evidence="5" id="KW-0408">Iron</keyword>
<dbReference type="Gene3D" id="3.30.2070.10">
    <property type="entry name" value="Formate dehydrogenase/DMSO reductase"/>
    <property type="match status" value="1"/>
</dbReference>
<dbReference type="Pfam" id="PF04879">
    <property type="entry name" value="Molybdop_Fe4S4"/>
    <property type="match status" value="1"/>
</dbReference>
<dbReference type="Proteomes" id="UP000478463">
    <property type="component" value="Chromosome"/>
</dbReference>
<dbReference type="GO" id="GO:0016491">
    <property type="term" value="F:oxidoreductase activity"/>
    <property type="evidence" value="ECO:0007669"/>
    <property type="project" value="UniProtKB-KW"/>
</dbReference>
<dbReference type="RefSeq" id="WP_160942564.1">
    <property type="nucleotide sequence ID" value="NZ_CP063310.1"/>
</dbReference>
<evidence type="ECO:0000256" key="1">
    <source>
        <dbReference type="ARBA" id="ARBA00010312"/>
    </source>
</evidence>
<dbReference type="PROSITE" id="PS51318">
    <property type="entry name" value="TAT"/>
    <property type="match status" value="1"/>
</dbReference>
<dbReference type="GO" id="GO:0043546">
    <property type="term" value="F:molybdopterin cofactor binding"/>
    <property type="evidence" value="ECO:0007669"/>
    <property type="project" value="InterPro"/>
</dbReference>
<dbReference type="SUPFAM" id="SSF53706">
    <property type="entry name" value="Formate dehydrogenase/DMSO reductase, domains 1-3"/>
    <property type="match status" value="1"/>
</dbReference>
<keyword evidence="2" id="KW-0479">Metal-binding</keyword>
<keyword evidence="6" id="KW-0411">Iron-sulfur</keyword>
<dbReference type="InterPro" id="IPR006311">
    <property type="entry name" value="TAT_signal"/>
</dbReference>
<dbReference type="Gene3D" id="3.40.50.12440">
    <property type="match status" value="1"/>
</dbReference>
<evidence type="ECO:0000256" key="4">
    <source>
        <dbReference type="ARBA" id="ARBA00023002"/>
    </source>
</evidence>
<dbReference type="SMART" id="SM00926">
    <property type="entry name" value="Molybdop_Fe4S4"/>
    <property type="match status" value="1"/>
</dbReference>
<dbReference type="InterPro" id="IPR009010">
    <property type="entry name" value="Asp_de-COase-like_dom_sf"/>
</dbReference>
<dbReference type="AlphaFoldDB" id="A0A6L7IT62"/>
<evidence type="ECO:0000313" key="7">
    <source>
        <dbReference type="EMBL" id="QOS67516.1"/>
    </source>
</evidence>
<dbReference type="SUPFAM" id="SSF50692">
    <property type="entry name" value="ADC-like"/>
    <property type="match status" value="1"/>
</dbReference>
<evidence type="ECO:0000256" key="5">
    <source>
        <dbReference type="ARBA" id="ARBA00023004"/>
    </source>
</evidence>
<dbReference type="NCBIfam" id="TIGR01409">
    <property type="entry name" value="TAT_signal_seq"/>
    <property type="match status" value="1"/>
</dbReference>
<name>A0A6L7IT62_9ACTN</name>
<dbReference type="InterPro" id="IPR050612">
    <property type="entry name" value="Prok_Mopterin_Oxidored"/>
</dbReference>
<dbReference type="Gene3D" id="3.40.228.10">
    <property type="entry name" value="Dimethylsulfoxide Reductase, domain 2"/>
    <property type="match status" value="1"/>
</dbReference>
<dbReference type="InterPro" id="IPR006656">
    <property type="entry name" value="Mopterin_OxRdtase"/>
</dbReference>
<dbReference type="PANTHER" id="PTHR43742">
    <property type="entry name" value="TRIMETHYLAMINE-N-OXIDE REDUCTASE"/>
    <property type="match status" value="1"/>
</dbReference>
<evidence type="ECO:0000256" key="6">
    <source>
        <dbReference type="ARBA" id="ARBA00023014"/>
    </source>
</evidence>
<dbReference type="PROSITE" id="PS51669">
    <property type="entry name" value="4FE4S_MOW_BIS_MGD"/>
    <property type="match status" value="1"/>
</dbReference>
<protein>
    <submittedName>
        <fullName evidence="7">Molybdopterin-dependent oxidoreductase</fullName>
    </submittedName>
</protein>
<sequence length="827" mass="91618">MSGTSSPQGGLTRRSFLKTTGAVAGTAAVGSALAPSLDAIAAEEQSGGNQEIVVQNACRVGCVTGCRLDVYVRDGKVVKTRPADLPDPEYKRACLRGLSHAQMIYSEERVKYPMRRVGGRGNDEWERISWDEAVEEIGDKLLETREKHGAKANYFMSNGGNVSILSGSFGSMRFRNAFEMQSISNGVDLGCMPGISRVYGSNGTWGKIAEPSDIQNADTFFVWGMNLTVTTWDRWRYIANAMDNGAKLVVIDPNFTAIAAKADKFVSVRPASDGALIMGMINAIIEEGHFDRDYVLKATVAPFLVRRDNGKFLRMSDLGVAPTEGPVNARTGKPTIIDPAAVYDEIEQGFVAVNEAVQPALTGNWDAEGVAVDTAFDMLAARAKEFTLERASELSDVSVEDIRELVDLYVNGGTVCNLLGFGSNGYDNGPSMGHAFATLVALTGQIGKSGTNACYHQDPSQGTLVDTMYMFPDGKNLTAPSIPLLDVPELIEKGELHRYGGDFVPPKTLWITQMNAYNNFLNPQTWRDKILPNVEMIVVVDRIMSDTARYLADYVLPAAHFFEQTDVRHVATATPYMMYLDKAAEPLHESLPDKEIYRKFAKKLGFPQYFDMSDDELLKEALTVQGGGVDFDQLKKEKVVRVLDRDYQPYDVDKGRLATASKRFEFYCENPVSQQGLPLPEDLFEENCLPTFTEPREAWPTAEGADKYPFPLISERSRALLHSQYSDVEWLREVEPGPVVFMNPVDAESYSLTNGDYVKVYNDRGYGVVKLVVSDGQRPGSLTWPKGWQQKFYKEGNLHNLTPLEYNPVAVNHSYTDCHVNVEKWEG</sequence>
<dbReference type="KEGG" id="egd:GS424_013460"/>
<evidence type="ECO:0000256" key="3">
    <source>
        <dbReference type="ARBA" id="ARBA00022729"/>
    </source>
</evidence>
<dbReference type="Gene3D" id="3.40.50.740">
    <property type="match status" value="1"/>
</dbReference>
<dbReference type="InterPro" id="IPR019546">
    <property type="entry name" value="TAT_signal_bac_arc"/>
</dbReference>
<reference evidence="7 8" key="1">
    <citation type="submission" date="2020-10" db="EMBL/GenBank/DDBJ databases">
        <title>Eggerthella sp. nov., isolated from human feces.</title>
        <authorList>
            <person name="Yajun G."/>
        </authorList>
    </citation>
    <scope>NUCLEOTIDE SEQUENCE [LARGE SCALE GENOMIC DNA]</scope>
    <source>
        <strain evidence="7 8">HF-1101</strain>
    </source>
</reference>